<accession>A0A2U1JTZ6</accession>
<evidence type="ECO:0000313" key="1">
    <source>
        <dbReference type="EMBL" id="PWA08429.1"/>
    </source>
</evidence>
<evidence type="ECO:0008006" key="3">
    <source>
        <dbReference type="Google" id="ProtNLM"/>
    </source>
</evidence>
<keyword evidence="2" id="KW-1185">Reference proteome</keyword>
<evidence type="ECO:0000313" key="2">
    <source>
        <dbReference type="Proteomes" id="UP000245998"/>
    </source>
</evidence>
<comment type="caution">
    <text evidence="1">The sequence shown here is derived from an EMBL/GenBank/DDBJ whole genome shotgun (WGS) entry which is preliminary data.</text>
</comment>
<name>A0A2U1JTZ6_9BACI</name>
<dbReference type="EMBL" id="QCZG01000037">
    <property type="protein sequence ID" value="PWA08429.1"/>
    <property type="molecule type" value="Genomic_DNA"/>
</dbReference>
<protein>
    <recommendedName>
        <fullName evidence="3">DUF3885 domain-containing protein</fullName>
    </recommendedName>
</protein>
<dbReference type="Proteomes" id="UP000245998">
    <property type="component" value="Unassembled WGS sequence"/>
</dbReference>
<dbReference type="RefSeq" id="WP_116555693.1">
    <property type="nucleotide sequence ID" value="NZ_QCZG01000037.1"/>
</dbReference>
<dbReference type="AlphaFoldDB" id="A0A2U1JTZ6"/>
<sequence length="226" mass="26700">MRIWHEAEKDIENYFTWFKGKSEKFSVYSLNGAEMFTPEERSNFIEVCARTINKVFKTENFTDYKLYLLANVEVSDKNSRIEKYKKVWKKLESEFAIDSFTKGPEIEITIQDKLCYSSIAMVEREDIPLALDIISKAPHRHTIFASKKENILDEDLIRARLNEAIGYELLELDYEYLINEYCPEGDILFRWGEVFEEAEIALIFKNELYESFQKISQYDDIANALD</sequence>
<proteinExistence type="predicted"/>
<gene>
    <name evidence="1" type="ORF">DCC39_14900</name>
</gene>
<reference evidence="1 2" key="1">
    <citation type="submission" date="2018-04" db="EMBL/GenBank/DDBJ databases">
        <title>Camelliibacillus theae gen. nov., sp. nov., isolated from Pu'er tea.</title>
        <authorList>
            <person name="Niu L."/>
        </authorList>
    </citation>
    <scope>NUCLEOTIDE SEQUENCE [LARGE SCALE GENOMIC DNA]</scope>
    <source>
        <strain evidence="1 2">T8</strain>
    </source>
</reference>
<dbReference type="OrthoDB" id="2972468at2"/>
<organism evidence="1 2">
    <name type="scientific">Pueribacillus theae</name>
    <dbReference type="NCBI Taxonomy" id="2171751"/>
    <lineage>
        <taxon>Bacteria</taxon>
        <taxon>Bacillati</taxon>
        <taxon>Bacillota</taxon>
        <taxon>Bacilli</taxon>
        <taxon>Bacillales</taxon>
        <taxon>Bacillaceae</taxon>
        <taxon>Pueribacillus</taxon>
    </lineage>
</organism>